<keyword evidence="2" id="KW-1185">Reference proteome</keyword>
<dbReference type="Proteomes" id="UP000198609">
    <property type="component" value="Unassembled WGS sequence"/>
</dbReference>
<gene>
    <name evidence="1" type="ORF">SAMN04490356_7822</name>
</gene>
<name>A0A1H4ZH21_STRMJ</name>
<evidence type="ECO:0000313" key="1">
    <source>
        <dbReference type="EMBL" id="SED28948.1"/>
    </source>
</evidence>
<dbReference type="AlphaFoldDB" id="A0A1H4ZH21"/>
<proteinExistence type="predicted"/>
<dbReference type="EMBL" id="FNST01000002">
    <property type="protein sequence ID" value="SED28948.1"/>
    <property type="molecule type" value="Genomic_DNA"/>
</dbReference>
<protein>
    <submittedName>
        <fullName evidence="1">Uncharacterized protein</fullName>
    </submittedName>
</protein>
<reference evidence="2" key="1">
    <citation type="submission" date="2016-10" db="EMBL/GenBank/DDBJ databases">
        <authorList>
            <person name="Varghese N."/>
            <person name="Submissions S."/>
        </authorList>
    </citation>
    <scope>NUCLEOTIDE SEQUENCE [LARGE SCALE GENOMIC DNA]</scope>
    <source>
        <strain evidence="2">DSM 40318</strain>
    </source>
</reference>
<accession>A0A1H4ZH21</accession>
<organism evidence="1 2">
    <name type="scientific">Streptomyces melanosporofaciens</name>
    <dbReference type="NCBI Taxonomy" id="67327"/>
    <lineage>
        <taxon>Bacteria</taxon>
        <taxon>Bacillati</taxon>
        <taxon>Actinomycetota</taxon>
        <taxon>Actinomycetes</taxon>
        <taxon>Kitasatosporales</taxon>
        <taxon>Streptomycetaceae</taxon>
        <taxon>Streptomyces</taxon>
        <taxon>Streptomyces violaceusniger group</taxon>
    </lineage>
</organism>
<sequence length="51" mass="5328">MVVIYSGSTDFLPSTGIDTHTPALELITFAAYSADANFNGSTGPAYTQVIT</sequence>
<evidence type="ECO:0000313" key="2">
    <source>
        <dbReference type="Proteomes" id="UP000198609"/>
    </source>
</evidence>